<dbReference type="PROSITE" id="PS00893">
    <property type="entry name" value="NUDIX_BOX"/>
    <property type="match status" value="1"/>
</dbReference>
<sequence>MAETSCGILLYRRDPDGLRVLLTHPGGPFWRNRDDGAWTIPKGGPDGDECHEATAMREFEEELGKPVDGALTPLGMIRQKGGKRVHAFAVEGDFDVAKVRSNLFACEWPPKSGRVQAFPEVDRAEWFTLEQARTKLLASQCDLLDRLDALLRETT</sequence>
<comment type="caution">
    <text evidence="4">The sequence shown here is derived from an EMBL/GenBank/DDBJ whole genome shotgun (WGS) entry which is preliminary data.</text>
</comment>
<dbReference type="EMBL" id="JAJGAK010000001">
    <property type="protein sequence ID" value="MCC8361877.1"/>
    <property type="molecule type" value="Genomic_DNA"/>
</dbReference>
<proteinExistence type="predicted"/>
<dbReference type="PROSITE" id="PS51462">
    <property type="entry name" value="NUDIX"/>
    <property type="match status" value="1"/>
</dbReference>
<dbReference type="SUPFAM" id="SSF55811">
    <property type="entry name" value="Nudix"/>
    <property type="match status" value="1"/>
</dbReference>
<evidence type="ECO:0000313" key="5">
    <source>
        <dbReference type="Proteomes" id="UP001165293"/>
    </source>
</evidence>
<evidence type="ECO:0000256" key="1">
    <source>
        <dbReference type="ARBA" id="ARBA00001946"/>
    </source>
</evidence>
<organism evidence="4 5">
    <name type="scientific">Noviluteimonas lactosilytica</name>
    <dbReference type="NCBI Taxonomy" id="2888523"/>
    <lineage>
        <taxon>Bacteria</taxon>
        <taxon>Pseudomonadati</taxon>
        <taxon>Pseudomonadota</taxon>
        <taxon>Gammaproteobacteria</taxon>
        <taxon>Lysobacterales</taxon>
        <taxon>Lysobacteraceae</taxon>
        <taxon>Noviluteimonas</taxon>
    </lineage>
</organism>
<evidence type="ECO:0000256" key="2">
    <source>
        <dbReference type="ARBA" id="ARBA00022801"/>
    </source>
</evidence>
<dbReference type="InterPro" id="IPR020084">
    <property type="entry name" value="NUDIX_hydrolase_CS"/>
</dbReference>
<dbReference type="InterPro" id="IPR000086">
    <property type="entry name" value="NUDIX_hydrolase_dom"/>
</dbReference>
<dbReference type="Gene3D" id="3.90.79.10">
    <property type="entry name" value="Nucleoside Triphosphate Pyrophosphohydrolase"/>
    <property type="match status" value="1"/>
</dbReference>
<dbReference type="InterPro" id="IPR051325">
    <property type="entry name" value="Nudix_hydrolase_domain"/>
</dbReference>
<keyword evidence="5" id="KW-1185">Reference proteome</keyword>
<accession>A0ABS8JEA8</accession>
<evidence type="ECO:0000313" key="4">
    <source>
        <dbReference type="EMBL" id="MCC8361877.1"/>
    </source>
</evidence>
<name>A0ABS8JEA8_9GAMM</name>
<dbReference type="PANTHER" id="PTHR21340">
    <property type="entry name" value="DIADENOSINE 5,5-P1,P4-TETRAPHOSPHATE PYROPHOSPHOHYDROLASE MUTT"/>
    <property type="match status" value="1"/>
</dbReference>
<dbReference type="RefSeq" id="WP_230525523.1">
    <property type="nucleotide sequence ID" value="NZ_JAJGAK010000001.1"/>
</dbReference>
<keyword evidence="2" id="KW-0378">Hydrolase</keyword>
<protein>
    <submittedName>
        <fullName evidence="4">NUDIX domain-containing protein</fullName>
    </submittedName>
</protein>
<gene>
    <name evidence="4" type="ORF">LK996_02105</name>
</gene>
<dbReference type="PANTHER" id="PTHR21340:SF7">
    <property type="entry name" value="NUDIX HYDROLASE DOMAIN-CONTAINING PROTEIN"/>
    <property type="match status" value="1"/>
</dbReference>
<dbReference type="Pfam" id="PF00293">
    <property type="entry name" value="NUDIX"/>
    <property type="match status" value="1"/>
</dbReference>
<feature type="domain" description="Nudix hydrolase" evidence="3">
    <location>
        <begin position="1"/>
        <end position="151"/>
    </location>
</feature>
<reference evidence="4" key="1">
    <citation type="submission" date="2021-10" db="EMBL/GenBank/DDBJ databases">
        <authorList>
            <person name="Lyu M."/>
            <person name="Wang X."/>
            <person name="Meng X."/>
            <person name="Xu K."/>
        </authorList>
    </citation>
    <scope>NUCLEOTIDE SEQUENCE</scope>
    <source>
        <strain evidence="4">A6</strain>
    </source>
</reference>
<dbReference type="InterPro" id="IPR015797">
    <property type="entry name" value="NUDIX_hydrolase-like_dom_sf"/>
</dbReference>
<dbReference type="Proteomes" id="UP001165293">
    <property type="component" value="Unassembled WGS sequence"/>
</dbReference>
<dbReference type="CDD" id="cd04662">
    <property type="entry name" value="NUDIX_Hydrolase"/>
    <property type="match status" value="1"/>
</dbReference>
<comment type="cofactor">
    <cofactor evidence="1">
        <name>Mg(2+)</name>
        <dbReference type="ChEBI" id="CHEBI:18420"/>
    </cofactor>
</comment>
<evidence type="ECO:0000259" key="3">
    <source>
        <dbReference type="PROSITE" id="PS51462"/>
    </source>
</evidence>